<proteinExistence type="predicted"/>
<evidence type="ECO:0000313" key="1">
    <source>
        <dbReference type="EMBL" id="KAF6022415.1"/>
    </source>
</evidence>
<evidence type="ECO:0000313" key="2">
    <source>
        <dbReference type="Proteomes" id="UP000593567"/>
    </source>
</evidence>
<dbReference type="AlphaFoldDB" id="A0A7J7J8R0"/>
<protein>
    <submittedName>
        <fullName evidence="1">Uncharacterized protein</fullName>
    </submittedName>
</protein>
<keyword evidence="2" id="KW-1185">Reference proteome</keyword>
<dbReference type="Proteomes" id="UP000593567">
    <property type="component" value="Unassembled WGS sequence"/>
</dbReference>
<organism evidence="1 2">
    <name type="scientific">Bugula neritina</name>
    <name type="common">Brown bryozoan</name>
    <name type="synonym">Sertularia neritina</name>
    <dbReference type="NCBI Taxonomy" id="10212"/>
    <lineage>
        <taxon>Eukaryota</taxon>
        <taxon>Metazoa</taxon>
        <taxon>Spiralia</taxon>
        <taxon>Lophotrochozoa</taxon>
        <taxon>Bryozoa</taxon>
        <taxon>Gymnolaemata</taxon>
        <taxon>Cheilostomatida</taxon>
        <taxon>Flustrina</taxon>
        <taxon>Buguloidea</taxon>
        <taxon>Bugulidae</taxon>
        <taxon>Bugula</taxon>
    </lineage>
</organism>
<comment type="caution">
    <text evidence="1">The sequence shown here is derived from an EMBL/GenBank/DDBJ whole genome shotgun (WGS) entry which is preliminary data.</text>
</comment>
<name>A0A7J7J8R0_BUGNE</name>
<dbReference type="EMBL" id="VXIV02002852">
    <property type="protein sequence ID" value="KAF6022415.1"/>
    <property type="molecule type" value="Genomic_DNA"/>
</dbReference>
<reference evidence="1" key="1">
    <citation type="submission" date="2020-06" db="EMBL/GenBank/DDBJ databases">
        <title>Draft genome of Bugula neritina, a colonial animal packing powerful symbionts and potential medicines.</title>
        <authorList>
            <person name="Rayko M."/>
        </authorList>
    </citation>
    <scope>NUCLEOTIDE SEQUENCE [LARGE SCALE GENOMIC DNA]</scope>
    <source>
        <strain evidence="1">Kwan_BN1</strain>
    </source>
</reference>
<sequence>MMPTTAVTTQCPCSCMCYSVCATAYVMMHATALTAQCPVAYLVIAKDLSRVAHFYPTIPSNFVCLLILSANMSSYNRTDAMRNWKSAPTYTIG</sequence>
<gene>
    <name evidence="1" type="ORF">EB796_019261</name>
</gene>
<accession>A0A7J7J8R0</accession>